<dbReference type="EMBL" id="QJTF01000006">
    <property type="protein sequence ID" value="PYE88730.1"/>
    <property type="molecule type" value="Genomic_DNA"/>
</dbReference>
<feature type="transmembrane region" description="Helical" evidence="1">
    <location>
        <begin position="56"/>
        <end position="80"/>
    </location>
</feature>
<feature type="transmembrane region" description="Helical" evidence="1">
    <location>
        <begin position="116"/>
        <end position="135"/>
    </location>
</feature>
<dbReference type="Proteomes" id="UP000247454">
    <property type="component" value="Unassembled WGS sequence"/>
</dbReference>
<keyword evidence="3" id="KW-1185">Reference proteome</keyword>
<proteinExistence type="predicted"/>
<gene>
    <name evidence="2" type="ORF">C7477_106102</name>
</gene>
<evidence type="ECO:0000256" key="1">
    <source>
        <dbReference type="SAM" id="Phobius"/>
    </source>
</evidence>
<protein>
    <submittedName>
        <fullName evidence="2">Uncharacterized protein</fullName>
    </submittedName>
</protein>
<dbReference type="AlphaFoldDB" id="A0A318T3Y8"/>
<keyword evidence="1" id="KW-1133">Transmembrane helix</keyword>
<keyword evidence="1" id="KW-0812">Transmembrane</keyword>
<sequence length="147" mass="16000">MLRLILPLLGSEAGVAIRQITRKTALLSAIAFFVLTGVIFLLATIYLALARAFGDIHAALFVALGCFALAFIGFIAIKILDARRRRRQVREHTRVDGSAVLTATALAVLPELMKRPLIAAAMPIIGLAAYAFLFNGEGTPKNRRRQE</sequence>
<reference evidence="2 3" key="1">
    <citation type="submission" date="2018-06" db="EMBL/GenBank/DDBJ databases">
        <title>Genomic Encyclopedia of Type Strains, Phase III (KMG-III): the genomes of soil and plant-associated and newly described type strains.</title>
        <authorList>
            <person name="Whitman W."/>
        </authorList>
    </citation>
    <scope>NUCLEOTIDE SEQUENCE [LARGE SCALE GENOMIC DNA]</scope>
    <source>
        <strain evidence="2 3">ORS 1419</strain>
    </source>
</reference>
<name>A0A318T3Y8_9HYPH</name>
<evidence type="ECO:0000313" key="3">
    <source>
        <dbReference type="Proteomes" id="UP000247454"/>
    </source>
</evidence>
<evidence type="ECO:0000313" key="2">
    <source>
        <dbReference type="EMBL" id="PYE88730.1"/>
    </source>
</evidence>
<accession>A0A318T3Y8</accession>
<comment type="caution">
    <text evidence="2">The sequence shown here is derived from an EMBL/GenBank/DDBJ whole genome shotgun (WGS) entry which is preliminary data.</text>
</comment>
<organism evidence="2 3">
    <name type="scientific">Phyllobacterium leguminum</name>
    <dbReference type="NCBI Taxonomy" id="314237"/>
    <lineage>
        <taxon>Bacteria</taxon>
        <taxon>Pseudomonadati</taxon>
        <taxon>Pseudomonadota</taxon>
        <taxon>Alphaproteobacteria</taxon>
        <taxon>Hyphomicrobiales</taxon>
        <taxon>Phyllobacteriaceae</taxon>
        <taxon>Phyllobacterium</taxon>
    </lineage>
</organism>
<keyword evidence="1" id="KW-0472">Membrane</keyword>
<feature type="transmembrane region" description="Helical" evidence="1">
    <location>
        <begin position="26"/>
        <end position="50"/>
    </location>
</feature>